<evidence type="ECO:0000313" key="3">
    <source>
        <dbReference type="Proteomes" id="UP000569951"/>
    </source>
</evidence>
<dbReference type="Gene3D" id="3.40.720.10">
    <property type="entry name" value="Alkaline Phosphatase, subunit A"/>
    <property type="match status" value="1"/>
</dbReference>
<dbReference type="AlphaFoldDB" id="A0A841I1J6"/>
<dbReference type="InterPro" id="IPR017850">
    <property type="entry name" value="Alkaline_phosphatase_core_sf"/>
</dbReference>
<feature type="domain" description="Metalloenzyme" evidence="1">
    <location>
        <begin position="155"/>
        <end position="251"/>
    </location>
</feature>
<protein>
    <recommendedName>
        <fullName evidence="1">Metalloenzyme domain-containing protein</fullName>
    </recommendedName>
</protein>
<dbReference type="RefSeq" id="WP_343058381.1">
    <property type="nucleotide sequence ID" value="NZ_JACHHG010000008.1"/>
</dbReference>
<dbReference type="EMBL" id="JACHHG010000008">
    <property type="protein sequence ID" value="MBB6098946.1"/>
    <property type="molecule type" value="Genomic_DNA"/>
</dbReference>
<reference evidence="2 3" key="1">
    <citation type="submission" date="2020-08" db="EMBL/GenBank/DDBJ databases">
        <title>Genomic Encyclopedia of Type Strains, Phase IV (KMG-IV): sequencing the most valuable type-strain genomes for metagenomic binning, comparative biology and taxonomic classification.</title>
        <authorList>
            <person name="Goeker M."/>
        </authorList>
    </citation>
    <scope>NUCLEOTIDE SEQUENCE [LARGE SCALE GENOMIC DNA]</scope>
    <source>
        <strain evidence="2 3">DSM 21458</strain>
    </source>
</reference>
<dbReference type="GO" id="GO:0003824">
    <property type="term" value="F:catalytic activity"/>
    <property type="evidence" value="ECO:0007669"/>
    <property type="project" value="InterPro"/>
</dbReference>
<keyword evidence="3" id="KW-1185">Reference proteome</keyword>
<dbReference type="GO" id="GO:0046872">
    <property type="term" value="F:metal ion binding"/>
    <property type="evidence" value="ECO:0007669"/>
    <property type="project" value="InterPro"/>
</dbReference>
<dbReference type="SUPFAM" id="SSF53649">
    <property type="entry name" value="Alkaline phosphatase-like"/>
    <property type="match status" value="1"/>
</dbReference>
<evidence type="ECO:0000259" key="1">
    <source>
        <dbReference type="Pfam" id="PF01676"/>
    </source>
</evidence>
<dbReference type="Pfam" id="PF01676">
    <property type="entry name" value="Metalloenzyme"/>
    <property type="match status" value="1"/>
</dbReference>
<dbReference type="Proteomes" id="UP000569951">
    <property type="component" value="Unassembled WGS sequence"/>
</dbReference>
<evidence type="ECO:0000313" key="2">
    <source>
        <dbReference type="EMBL" id="MBB6098946.1"/>
    </source>
</evidence>
<gene>
    <name evidence="2" type="ORF">HNR42_002381</name>
</gene>
<name>A0A841I1J6_9DEIO</name>
<proteinExistence type="predicted"/>
<dbReference type="InterPro" id="IPR006124">
    <property type="entry name" value="Metalloenzyme"/>
</dbReference>
<organism evidence="2 3">
    <name type="scientific">Deinobacterium chartae</name>
    <dbReference type="NCBI Taxonomy" id="521158"/>
    <lineage>
        <taxon>Bacteria</taxon>
        <taxon>Thermotogati</taxon>
        <taxon>Deinococcota</taxon>
        <taxon>Deinococci</taxon>
        <taxon>Deinococcales</taxon>
        <taxon>Deinococcaceae</taxon>
        <taxon>Deinobacterium</taxon>
    </lineage>
</organism>
<accession>A0A841I1J6</accession>
<sequence>MIWILLDGVGHPQDAPMGSVWEQPLPTLEALLARGLRLDARLGVAGLPQSGTGQTAWLSGVNAAAHMGRHYGPWPGPSLKPLLEESTPVRLARAGGRVALLNDYPEGYFRPGRRHGCVPYSALAAGLELNPAGLPSVSPLLGLDYQAPWAPLAHEDDLRRQGERVARATRELDLALIDLWLSDHLGHLGQTSVPQAVLQAGRAYLRRLEAFVSGLLEGGGELVLSSDHGNLEDLSTGSHTYANVPLLASHLELPPLTDIARAGAYLQARLLGAPLPVEGGTVSE</sequence>
<comment type="caution">
    <text evidence="2">The sequence shown here is derived from an EMBL/GenBank/DDBJ whole genome shotgun (WGS) entry which is preliminary data.</text>
</comment>